<evidence type="ECO:0000256" key="1">
    <source>
        <dbReference type="SAM" id="MobiDB-lite"/>
    </source>
</evidence>
<reference evidence="4" key="1">
    <citation type="journal article" date="2019" name="Int. J. Syst. Evol. Microbiol.">
        <title>The Global Catalogue of Microorganisms (GCM) 10K type strain sequencing project: providing services to taxonomists for standard genome sequencing and annotation.</title>
        <authorList>
            <consortium name="The Broad Institute Genomics Platform"/>
            <consortium name="The Broad Institute Genome Sequencing Center for Infectious Disease"/>
            <person name="Wu L."/>
            <person name="Ma J."/>
        </authorList>
    </citation>
    <scope>NUCLEOTIDE SEQUENCE [LARGE SCALE GENOMIC DNA]</scope>
    <source>
        <strain evidence="4">JCM 17924</strain>
    </source>
</reference>
<dbReference type="InterPro" id="IPR033788">
    <property type="entry name" value="VbhA-like"/>
</dbReference>
<evidence type="ECO:0000259" key="2">
    <source>
        <dbReference type="Pfam" id="PF18495"/>
    </source>
</evidence>
<accession>A0ABP8IXY3</accession>
<feature type="domain" description="Antitoxin VbhA" evidence="2">
    <location>
        <begin position="17"/>
        <end position="62"/>
    </location>
</feature>
<protein>
    <recommendedName>
        <fullName evidence="2">Antitoxin VbhA domain-containing protein</fullName>
    </recommendedName>
</protein>
<feature type="region of interest" description="Disordered" evidence="1">
    <location>
        <begin position="75"/>
        <end position="101"/>
    </location>
</feature>
<dbReference type="Proteomes" id="UP001500454">
    <property type="component" value="Unassembled WGS sequence"/>
</dbReference>
<comment type="caution">
    <text evidence="3">The sequence shown here is derived from an EMBL/GenBank/DDBJ whole genome shotgun (WGS) entry which is preliminary data.</text>
</comment>
<organism evidence="3 4">
    <name type="scientific">Hymenobacter koreensis</name>
    <dbReference type="NCBI Taxonomy" id="1084523"/>
    <lineage>
        <taxon>Bacteria</taxon>
        <taxon>Pseudomonadati</taxon>
        <taxon>Bacteroidota</taxon>
        <taxon>Cytophagia</taxon>
        <taxon>Cytophagales</taxon>
        <taxon>Hymenobacteraceae</taxon>
        <taxon>Hymenobacter</taxon>
    </lineage>
</organism>
<evidence type="ECO:0000313" key="4">
    <source>
        <dbReference type="Proteomes" id="UP001500454"/>
    </source>
</evidence>
<dbReference type="Pfam" id="PF18495">
    <property type="entry name" value="VbhA"/>
    <property type="match status" value="1"/>
</dbReference>
<dbReference type="CDD" id="cd11586">
    <property type="entry name" value="VbhA_like"/>
    <property type="match status" value="1"/>
</dbReference>
<name>A0ABP8IXY3_9BACT</name>
<dbReference type="InterPro" id="IPR041535">
    <property type="entry name" value="VbhA"/>
</dbReference>
<dbReference type="RefSeq" id="WP_345223235.1">
    <property type="nucleotide sequence ID" value="NZ_BAABHA010000003.1"/>
</dbReference>
<gene>
    <name evidence="3" type="ORF">GCM10023186_16980</name>
</gene>
<evidence type="ECO:0000313" key="3">
    <source>
        <dbReference type="EMBL" id="GAA4379501.1"/>
    </source>
</evidence>
<dbReference type="EMBL" id="BAABHA010000003">
    <property type="protein sequence ID" value="GAA4379501.1"/>
    <property type="molecule type" value="Genomic_DNA"/>
</dbReference>
<sequence length="101" mass="11086">MEQPITYSEREQTPAQRQELIDNARAWSAAQGAVPGPRAEALYARYVAGELTLQGITDELRRQDAPRVVAAAARAAAASRESNSPVVTPHRAEMQPEQEFL</sequence>
<keyword evidence="4" id="KW-1185">Reference proteome</keyword>
<proteinExistence type="predicted"/>